<keyword evidence="3" id="KW-1185">Reference proteome</keyword>
<accession>A0A165M049</accession>
<feature type="domain" description="F-box" evidence="1">
    <location>
        <begin position="78"/>
        <end position="110"/>
    </location>
</feature>
<dbReference type="Pfam" id="PF00646">
    <property type="entry name" value="F-box"/>
    <property type="match status" value="1"/>
</dbReference>
<organism evidence="2 3">
    <name type="scientific">Exidia glandulosa HHB12029</name>
    <dbReference type="NCBI Taxonomy" id="1314781"/>
    <lineage>
        <taxon>Eukaryota</taxon>
        <taxon>Fungi</taxon>
        <taxon>Dikarya</taxon>
        <taxon>Basidiomycota</taxon>
        <taxon>Agaricomycotina</taxon>
        <taxon>Agaricomycetes</taxon>
        <taxon>Auriculariales</taxon>
        <taxon>Exidiaceae</taxon>
        <taxon>Exidia</taxon>
    </lineage>
</organism>
<dbReference type="InParanoid" id="A0A165M049"/>
<evidence type="ECO:0000313" key="3">
    <source>
        <dbReference type="Proteomes" id="UP000077266"/>
    </source>
</evidence>
<sequence length="554" mass="61632">MSEDLALSADCASALQRAVRDACLDLATTLRARTSNTDQGVVSNDNISGIFSLVVRDVWSTMFDFAREQNRLHSVATRLAPEALCEIFAHSAFMDRVRASHVCRTWRDASLAFPARLWSTIPGVHSMGTLLRRTARASLPVDILYVALGFYHTAWISETLSEHLFHIRSLRIDLIGCSNRDRQQVAVALRKPAPFLRRLYIDDAKPDLGFQGPPITPGIFARVAPMLEHVELRASESSLDSFSVFPSVRSVVVKDIARRMLKPIWELFREFSSLERIDVSMRRREDGEIDFNPGPIKLDLPSTVIHLGLGVSKLTDLARFDLDEVQAFSSVSISSSWEEKLAATQVESFIPHDMRAHSMTVTFTRCLDVRLEGSIDGRAIVRTFVDLDPEAFSRQSLWDLTFGSVTSLFLYYERSHIRLRAGGGAPSDEPPVTAVCSNVEDLVIQSHTWSTHALDYKTHGISFPRIRSLTLRTTDPEAVEGYHGKLRPVLNADDMVTMIGSLGGTAPKLDMLCIRGITVQPSCGVLYSVAEEVRLEVGFSDPLDLQRSPYAGAL</sequence>
<name>A0A165M049_EXIGL</name>
<dbReference type="Proteomes" id="UP000077266">
    <property type="component" value="Unassembled WGS sequence"/>
</dbReference>
<gene>
    <name evidence="2" type="ORF">EXIGLDRAFT_727651</name>
</gene>
<reference evidence="2 3" key="1">
    <citation type="journal article" date="2016" name="Mol. Biol. Evol.">
        <title>Comparative Genomics of Early-Diverging Mushroom-Forming Fungi Provides Insights into the Origins of Lignocellulose Decay Capabilities.</title>
        <authorList>
            <person name="Nagy L.G."/>
            <person name="Riley R."/>
            <person name="Tritt A."/>
            <person name="Adam C."/>
            <person name="Daum C."/>
            <person name="Floudas D."/>
            <person name="Sun H."/>
            <person name="Yadav J.S."/>
            <person name="Pangilinan J."/>
            <person name="Larsson K.H."/>
            <person name="Matsuura K."/>
            <person name="Barry K."/>
            <person name="Labutti K."/>
            <person name="Kuo R."/>
            <person name="Ohm R.A."/>
            <person name="Bhattacharya S.S."/>
            <person name="Shirouzu T."/>
            <person name="Yoshinaga Y."/>
            <person name="Martin F.M."/>
            <person name="Grigoriev I.V."/>
            <person name="Hibbett D.S."/>
        </authorList>
    </citation>
    <scope>NUCLEOTIDE SEQUENCE [LARGE SCALE GENOMIC DNA]</scope>
    <source>
        <strain evidence="2 3">HHB12029</strain>
    </source>
</reference>
<proteinExistence type="predicted"/>
<dbReference type="Gene3D" id="1.20.1280.50">
    <property type="match status" value="1"/>
</dbReference>
<dbReference type="InterPro" id="IPR036047">
    <property type="entry name" value="F-box-like_dom_sf"/>
</dbReference>
<protein>
    <recommendedName>
        <fullName evidence="1">F-box domain-containing protein</fullName>
    </recommendedName>
</protein>
<dbReference type="AlphaFoldDB" id="A0A165M049"/>
<dbReference type="InterPro" id="IPR001810">
    <property type="entry name" value="F-box_dom"/>
</dbReference>
<dbReference type="SUPFAM" id="SSF81383">
    <property type="entry name" value="F-box domain"/>
    <property type="match status" value="1"/>
</dbReference>
<evidence type="ECO:0000313" key="2">
    <source>
        <dbReference type="EMBL" id="KZV98576.1"/>
    </source>
</evidence>
<dbReference type="EMBL" id="KV425917">
    <property type="protein sequence ID" value="KZV98576.1"/>
    <property type="molecule type" value="Genomic_DNA"/>
</dbReference>
<evidence type="ECO:0000259" key="1">
    <source>
        <dbReference type="Pfam" id="PF00646"/>
    </source>
</evidence>